<evidence type="ECO:0000313" key="2">
    <source>
        <dbReference type="Proteomes" id="UP001358586"/>
    </source>
</evidence>
<evidence type="ECO:0000313" key="1">
    <source>
        <dbReference type="EMBL" id="KAK5843179.1"/>
    </source>
</evidence>
<reference evidence="1 2" key="1">
    <citation type="submission" date="2023-03" db="EMBL/GenBank/DDBJ databases">
        <title>WGS of Gossypium arboreum.</title>
        <authorList>
            <person name="Yu D."/>
        </authorList>
    </citation>
    <scope>NUCLEOTIDE SEQUENCE [LARGE SCALE GENOMIC DNA]</scope>
    <source>
        <tissue evidence="1">Leaf</tissue>
    </source>
</reference>
<dbReference type="EMBL" id="JARKNE010000002">
    <property type="protein sequence ID" value="KAK5843179.1"/>
    <property type="molecule type" value="Genomic_DNA"/>
</dbReference>
<dbReference type="PANTHER" id="PTHR34676">
    <property type="entry name" value="DUF4219 DOMAIN-CONTAINING PROTEIN-RELATED"/>
    <property type="match status" value="1"/>
</dbReference>
<organism evidence="1 2">
    <name type="scientific">Gossypium arboreum</name>
    <name type="common">Tree cotton</name>
    <name type="synonym">Gossypium nanking</name>
    <dbReference type="NCBI Taxonomy" id="29729"/>
    <lineage>
        <taxon>Eukaryota</taxon>
        <taxon>Viridiplantae</taxon>
        <taxon>Streptophyta</taxon>
        <taxon>Embryophyta</taxon>
        <taxon>Tracheophyta</taxon>
        <taxon>Spermatophyta</taxon>
        <taxon>Magnoliopsida</taxon>
        <taxon>eudicotyledons</taxon>
        <taxon>Gunneridae</taxon>
        <taxon>Pentapetalae</taxon>
        <taxon>rosids</taxon>
        <taxon>malvids</taxon>
        <taxon>Malvales</taxon>
        <taxon>Malvaceae</taxon>
        <taxon>Malvoideae</taxon>
        <taxon>Gossypium</taxon>
    </lineage>
</organism>
<accession>A0ABR0QVH7</accession>
<proteinExistence type="predicted"/>
<evidence type="ECO:0008006" key="3">
    <source>
        <dbReference type="Google" id="ProtNLM"/>
    </source>
</evidence>
<sequence length="118" mass="13314">MINLIPRVITNGSSIPKKRVGNVIFIKEANEWDEVDIKIVQLNAKVVHTLFCALGPNEYDKVSFCDNAKEVFGKTYADKEMIRKMLNSLPKSWEAKVTAIEESKDLDTLSLDELISSL</sequence>
<name>A0ABR0QVH7_GOSAR</name>
<keyword evidence="2" id="KW-1185">Reference proteome</keyword>
<dbReference type="PANTHER" id="PTHR34676:SF8">
    <property type="entry name" value="TRANSMEMBRANE PROTEIN"/>
    <property type="match status" value="1"/>
</dbReference>
<dbReference type="Proteomes" id="UP001358586">
    <property type="component" value="Chromosome 2"/>
</dbReference>
<protein>
    <recommendedName>
        <fullName evidence="3">UBN2 domain-containing protein</fullName>
    </recommendedName>
</protein>
<comment type="caution">
    <text evidence="1">The sequence shown here is derived from an EMBL/GenBank/DDBJ whole genome shotgun (WGS) entry which is preliminary data.</text>
</comment>
<gene>
    <name evidence="1" type="ORF">PVK06_005623</name>
</gene>
<dbReference type="Pfam" id="PF14223">
    <property type="entry name" value="Retrotran_gag_2"/>
    <property type="match status" value="1"/>
</dbReference>